<organism evidence="2 3">
    <name type="scientific">Streptomyces rhizosphaericus</name>
    <dbReference type="NCBI Taxonomy" id="114699"/>
    <lineage>
        <taxon>Bacteria</taxon>
        <taxon>Bacillati</taxon>
        <taxon>Actinomycetota</taxon>
        <taxon>Actinomycetes</taxon>
        <taxon>Kitasatosporales</taxon>
        <taxon>Streptomycetaceae</taxon>
        <taxon>Streptomyces</taxon>
        <taxon>Streptomyces violaceusniger group</taxon>
    </lineage>
</organism>
<protein>
    <submittedName>
        <fullName evidence="2">Uncharacterized protein</fullName>
    </submittedName>
</protein>
<dbReference type="EMBL" id="JAAIKT010000136">
    <property type="protein sequence ID" value="NEW77662.1"/>
    <property type="molecule type" value="Genomic_DNA"/>
</dbReference>
<feature type="region of interest" description="Disordered" evidence="1">
    <location>
        <begin position="1"/>
        <end position="61"/>
    </location>
</feature>
<reference evidence="2" key="1">
    <citation type="submission" date="2020-02" db="EMBL/GenBank/DDBJ databases">
        <title>A new Streptomyces sp. for controlling soil-borne diseases.</title>
        <authorList>
            <person name="Li X."/>
            <person name="Tian Y."/>
            <person name="Gao K."/>
        </authorList>
    </citation>
    <scope>NUCLEOTIDE SEQUENCE [LARGE SCALE GENOMIC DNA]</scope>
    <source>
        <strain evidence="2">0250</strain>
    </source>
</reference>
<dbReference type="AlphaFoldDB" id="A0A6G4AWL9"/>
<gene>
    <name evidence="2" type="ORF">G4H13_47000</name>
</gene>
<dbReference type="RefSeq" id="WP_164437178.1">
    <property type="nucleotide sequence ID" value="NZ_JAAIKT010000136.1"/>
</dbReference>
<dbReference type="Proteomes" id="UP000476310">
    <property type="component" value="Unassembled WGS sequence"/>
</dbReference>
<name>A0A6G4AWL9_9ACTN</name>
<comment type="caution">
    <text evidence="2">The sequence shown here is derived from an EMBL/GenBank/DDBJ whole genome shotgun (WGS) entry which is preliminary data.</text>
</comment>
<evidence type="ECO:0000256" key="1">
    <source>
        <dbReference type="SAM" id="MobiDB-lite"/>
    </source>
</evidence>
<proteinExistence type="predicted"/>
<keyword evidence="3" id="KW-1185">Reference proteome</keyword>
<evidence type="ECO:0000313" key="2">
    <source>
        <dbReference type="EMBL" id="NEW77662.1"/>
    </source>
</evidence>
<sequence length="61" mass="6360">MGAWFEITPRGREIKAPDPGPAGSGGSAPGDRTVTGNGRRPGRHPAGTADTTHRRRKPKAS</sequence>
<accession>A0A6G4AWL9</accession>
<evidence type="ECO:0000313" key="3">
    <source>
        <dbReference type="Proteomes" id="UP000476310"/>
    </source>
</evidence>